<evidence type="ECO:0000259" key="3">
    <source>
        <dbReference type="Pfam" id="PF21307"/>
    </source>
</evidence>
<name>A0A6A6EPQ1_9PEZI</name>
<evidence type="ECO:0000259" key="4">
    <source>
        <dbReference type="Pfam" id="PF22124"/>
    </source>
</evidence>
<dbReference type="InterPro" id="IPR016518">
    <property type="entry name" value="Alpha-L-fucosidase"/>
</dbReference>
<dbReference type="SUPFAM" id="SSF48208">
    <property type="entry name" value="Six-hairpin glycosidases"/>
    <property type="match status" value="1"/>
</dbReference>
<dbReference type="PANTHER" id="PTHR31084:SF3">
    <property type="entry name" value="ALPHA-FUCOSIDASE A"/>
    <property type="match status" value="1"/>
</dbReference>
<feature type="domain" description="Alpha fucosidase A-like C-terminal" evidence="3">
    <location>
        <begin position="741"/>
        <end position="776"/>
    </location>
</feature>
<feature type="domain" description="Glycosyl hydrolase family 95 catalytic" evidence="4">
    <location>
        <begin position="305"/>
        <end position="724"/>
    </location>
</feature>
<dbReference type="GO" id="GO:0004560">
    <property type="term" value="F:alpha-L-fucosidase activity"/>
    <property type="evidence" value="ECO:0007669"/>
    <property type="project" value="InterPro"/>
</dbReference>
<organism evidence="5 6">
    <name type="scientific">Zopfia rhizophila CBS 207.26</name>
    <dbReference type="NCBI Taxonomy" id="1314779"/>
    <lineage>
        <taxon>Eukaryota</taxon>
        <taxon>Fungi</taxon>
        <taxon>Dikarya</taxon>
        <taxon>Ascomycota</taxon>
        <taxon>Pezizomycotina</taxon>
        <taxon>Dothideomycetes</taxon>
        <taxon>Dothideomycetes incertae sedis</taxon>
        <taxon>Zopfiaceae</taxon>
        <taxon>Zopfia</taxon>
    </lineage>
</organism>
<dbReference type="Pfam" id="PF21307">
    <property type="entry name" value="Glyco_hydro_95_C"/>
    <property type="match status" value="1"/>
</dbReference>
<evidence type="ECO:0000256" key="1">
    <source>
        <dbReference type="SAM" id="SignalP"/>
    </source>
</evidence>
<dbReference type="Gene3D" id="1.50.10.10">
    <property type="match status" value="1"/>
</dbReference>
<proteinExistence type="predicted"/>
<evidence type="ECO:0000259" key="2">
    <source>
        <dbReference type="Pfam" id="PF14498"/>
    </source>
</evidence>
<evidence type="ECO:0000313" key="6">
    <source>
        <dbReference type="Proteomes" id="UP000800200"/>
    </source>
</evidence>
<keyword evidence="6" id="KW-1185">Reference proteome</keyword>
<dbReference type="InterPro" id="IPR008928">
    <property type="entry name" value="6-hairpin_glycosidase_sf"/>
</dbReference>
<accession>A0A6A6EPQ1</accession>
<dbReference type="PANTHER" id="PTHR31084">
    <property type="entry name" value="ALPHA-L-FUCOSIDASE 2"/>
    <property type="match status" value="1"/>
</dbReference>
<feature type="domain" description="Glycosyl hydrolase family 95 N-terminal" evidence="2">
    <location>
        <begin position="22"/>
        <end position="272"/>
    </location>
</feature>
<dbReference type="PIRSF" id="PIRSF007663">
    <property type="entry name" value="UCP007663"/>
    <property type="match status" value="1"/>
</dbReference>
<dbReference type="EMBL" id="ML994615">
    <property type="protein sequence ID" value="KAF2192678.1"/>
    <property type="molecule type" value="Genomic_DNA"/>
</dbReference>
<dbReference type="InterPro" id="IPR027414">
    <property type="entry name" value="GH95_N_dom"/>
</dbReference>
<dbReference type="InterPro" id="IPR054363">
    <property type="entry name" value="GH95_cat"/>
</dbReference>
<dbReference type="InterPro" id="IPR012341">
    <property type="entry name" value="6hp_glycosidase-like_sf"/>
</dbReference>
<reference evidence="5" key="1">
    <citation type="journal article" date="2020" name="Stud. Mycol.">
        <title>101 Dothideomycetes genomes: a test case for predicting lifestyles and emergence of pathogens.</title>
        <authorList>
            <person name="Haridas S."/>
            <person name="Albert R."/>
            <person name="Binder M."/>
            <person name="Bloem J."/>
            <person name="Labutti K."/>
            <person name="Salamov A."/>
            <person name="Andreopoulos B."/>
            <person name="Baker S."/>
            <person name="Barry K."/>
            <person name="Bills G."/>
            <person name="Bluhm B."/>
            <person name="Cannon C."/>
            <person name="Castanera R."/>
            <person name="Culley D."/>
            <person name="Daum C."/>
            <person name="Ezra D."/>
            <person name="Gonzalez J."/>
            <person name="Henrissat B."/>
            <person name="Kuo A."/>
            <person name="Liang C."/>
            <person name="Lipzen A."/>
            <person name="Lutzoni F."/>
            <person name="Magnuson J."/>
            <person name="Mondo S."/>
            <person name="Nolan M."/>
            <person name="Ohm R."/>
            <person name="Pangilinan J."/>
            <person name="Park H.-J."/>
            <person name="Ramirez L."/>
            <person name="Alfaro M."/>
            <person name="Sun H."/>
            <person name="Tritt A."/>
            <person name="Yoshinaga Y."/>
            <person name="Zwiers L.-H."/>
            <person name="Turgeon B."/>
            <person name="Goodwin S."/>
            <person name="Spatafora J."/>
            <person name="Crous P."/>
            <person name="Grigoriev I."/>
        </authorList>
    </citation>
    <scope>NUCLEOTIDE SEQUENCE</scope>
    <source>
        <strain evidence="5">CBS 207.26</strain>
    </source>
</reference>
<gene>
    <name evidence="5" type="ORF">K469DRAFT_654459</name>
</gene>
<dbReference type="OrthoDB" id="2848340at2759"/>
<feature type="signal peptide" evidence="1">
    <location>
        <begin position="1"/>
        <end position="19"/>
    </location>
</feature>
<dbReference type="GO" id="GO:0005975">
    <property type="term" value="P:carbohydrate metabolic process"/>
    <property type="evidence" value="ECO:0007669"/>
    <property type="project" value="InterPro"/>
</dbReference>
<dbReference type="Pfam" id="PF22124">
    <property type="entry name" value="Glyco_hydro_95_cat"/>
    <property type="match status" value="1"/>
</dbReference>
<dbReference type="InterPro" id="IPR049053">
    <property type="entry name" value="AFCA-like_C"/>
</dbReference>
<keyword evidence="1" id="KW-0732">Signal</keyword>
<protein>
    <submittedName>
        <fullName evidence="5">Glycoside hydrolase family 95 protein</fullName>
    </submittedName>
</protein>
<dbReference type="AlphaFoldDB" id="A0A6A6EPQ1"/>
<sequence>MLLSIQYLVLAIAVTCTSAKTLWSTSPATDYPNIIKEAYLLGNGRLGAMPFGPPGAEKIVLNVDSLWSGGPFSSRSYTGGNPSEEKHSYLPGIRQWIFQNTTGNVSQLLGNGDNYGSYQVMGNLSVSFNAGLMPGTYKRTLDLESGTHHTSFSNYAGDQYTTTVFCSYPDQVCVYQLNSTASLPEVSVKLENQLVDSILANTSCENGYVRLRGVTQTGPPEGLKYESIARLIGNKNASTTCNRAEPGVLIIPSVPGVRTIGIVVGAATNYDQRKGNAESNFSFRGDDPTAYVEKFTAIAASKSPSDLTRSHLEDYQSLFGAFSLDLPDPNESTKVETSTLFDQYTSSSGDPFIESLLFDYSRHLLISSSRDNSLPANLQGRWSSELSAAWSADYHANINIQMNYWHAEQTGLGGIQDSLWGYMQDTWVPRGTETAKLLYGAPGWVTHSEMNIYGHTGMKNDAQWANYPASAAWMMQHVTDHFSYSRDEVWLRNTGYPLLKGVAQFWLSQLQEDRYWTDGTLVVNPCNSPEHGPTTFACTHYQQLLHQVFASITVLGPLAAESDASFLANISSTLARLDKGLHFASWGGIKEWKLPEESSSVYDAQNNTHRHLSHFWGWYPGLTLISPSTPYLSGYTNRTIQDAIATSLYSRGIGTGPDANAGWAKVWRSACWARLNNTERAYFELKYAIEQNFVGNGLSMYSGKNMPFQIDANFGFGGAVLSMLVVDVQEPGMEKAGERRTVVLGPAIPKEWAGGRVGGLRVRGGGRVDFGWDEEGTVNWARAEAEGIRFVDRNGKEIPGR</sequence>
<dbReference type="Proteomes" id="UP000800200">
    <property type="component" value="Unassembled WGS sequence"/>
</dbReference>
<dbReference type="Pfam" id="PF14498">
    <property type="entry name" value="Glyco_hyd_65N_2"/>
    <property type="match status" value="1"/>
</dbReference>
<feature type="chain" id="PRO_5025328163" evidence="1">
    <location>
        <begin position="20"/>
        <end position="801"/>
    </location>
</feature>
<evidence type="ECO:0000313" key="5">
    <source>
        <dbReference type="EMBL" id="KAF2192678.1"/>
    </source>
</evidence>
<keyword evidence="5" id="KW-0378">Hydrolase</keyword>